<evidence type="ECO:0000256" key="5">
    <source>
        <dbReference type="ARBA" id="ARBA00023277"/>
    </source>
</evidence>
<keyword evidence="5" id="KW-0119">Carbohydrate metabolism</keyword>
<protein>
    <recommendedName>
        <fullName evidence="6">NodB homology domain-containing protein</fullName>
    </recommendedName>
</protein>
<dbReference type="InterPro" id="IPR011330">
    <property type="entry name" value="Glyco_hydro/deAcase_b/a-brl"/>
</dbReference>
<evidence type="ECO:0000256" key="3">
    <source>
        <dbReference type="ARBA" id="ARBA00022729"/>
    </source>
</evidence>
<dbReference type="STRING" id="78915.A0A4P9XLR8"/>
<comment type="cofactor">
    <cofactor evidence="1">
        <name>Co(2+)</name>
        <dbReference type="ChEBI" id="CHEBI:48828"/>
    </cofactor>
</comment>
<dbReference type="OrthoDB" id="407355at2759"/>
<sequence>MAEGAVVQSMIMQVAQQANAALSITGKVSSDAISGIITACRIPKSFAMTFDDGPGKLFDQVVDRLDELGVKATFFVNGNNVGNLDNAADANKIRRAYQSGHQIASHTFSHADLDQLDAAGIRSEMDKLDQQLLRIIGRRPVYMRPPFGNANSATQRTLQKLGYRIVNWNLDTLDWKHPRNAKESLKAYRRALNQAANSGSATFISLQHDIQPATANQLIGRAVRLVRRYGYRLMRVDECLGDQSGAYRQ</sequence>
<evidence type="ECO:0000313" key="7">
    <source>
        <dbReference type="EMBL" id="RKP06210.1"/>
    </source>
</evidence>
<gene>
    <name evidence="7" type="ORF">THASP1DRAFT_35192</name>
</gene>
<evidence type="ECO:0000256" key="2">
    <source>
        <dbReference type="ARBA" id="ARBA00022723"/>
    </source>
</evidence>
<dbReference type="AlphaFoldDB" id="A0A4P9XLR8"/>
<dbReference type="PANTHER" id="PTHR46471:SF2">
    <property type="entry name" value="CHITIN DEACETYLASE-RELATED"/>
    <property type="match status" value="1"/>
</dbReference>
<dbReference type="SUPFAM" id="SSF88713">
    <property type="entry name" value="Glycoside hydrolase/deacetylase"/>
    <property type="match status" value="1"/>
</dbReference>
<organism evidence="7 8">
    <name type="scientific">Thamnocephalis sphaerospora</name>
    <dbReference type="NCBI Taxonomy" id="78915"/>
    <lineage>
        <taxon>Eukaryota</taxon>
        <taxon>Fungi</taxon>
        <taxon>Fungi incertae sedis</taxon>
        <taxon>Zoopagomycota</taxon>
        <taxon>Zoopagomycotina</taxon>
        <taxon>Zoopagomycetes</taxon>
        <taxon>Zoopagales</taxon>
        <taxon>Sigmoideomycetaceae</taxon>
        <taxon>Thamnocephalis</taxon>
    </lineage>
</organism>
<evidence type="ECO:0000256" key="4">
    <source>
        <dbReference type="ARBA" id="ARBA00022801"/>
    </source>
</evidence>
<evidence type="ECO:0000259" key="6">
    <source>
        <dbReference type="PROSITE" id="PS51677"/>
    </source>
</evidence>
<dbReference type="EMBL" id="KZ992930">
    <property type="protein sequence ID" value="RKP06210.1"/>
    <property type="molecule type" value="Genomic_DNA"/>
</dbReference>
<evidence type="ECO:0000313" key="8">
    <source>
        <dbReference type="Proteomes" id="UP000271241"/>
    </source>
</evidence>
<dbReference type="PROSITE" id="PS51677">
    <property type="entry name" value="NODB"/>
    <property type="match status" value="1"/>
</dbReference>
<keyword evidence="4" id="KW-0378">Hydrolase</keyword>
<dbReference type="PANTHER" id="PTHR46471">
    <property type="entry name" value="CHITIN DEACETYLASE"/>
    <property type="match status" value="1"/>
</dbReference>
<keyword evidence="3" id="KW-0732">Signal</keyword>
<feature type="domain" description="NodB homology" evidence="6">
    <location>
        <begin position="44"/>
        <end position="234"/>
    </location>
</feature>
<name>A0A4P9XLR8_9FUNG</name>
<dbReference type="GO" id="GO:0046872">
    <property type="term" value="F:metal ion binding"/>
    <property type="evidence" value="ECO:0007669"/>
    <property type="project" value="UniProtKB-KW"/>
</dbReference>
<dbReference type="GO" id="GO:0016810">
    <property type="term" value="F:hydrolase activity, acting on carbon-nitrogen (but not peptide) bonds"/>
    <property type="evidence" value="ECO:0007669"/>
    <property type="project" value="InterPro"/>
</dbReference>
<dbReference type="Pfam" id="PF01522">
    <property type="entry name" value="Polysacc_deac_1"/>
    <property type="match status" value="1"/>
</dbReference>
<dbReference type="Proteomes" id="UP000271241">
    <property type="component" value="Unassembled WGS sequence"/>
</dbReference>
<reference evidence="8" key="1">
    <citation type="journal article" date="2018" name="Nat. Microbiol.">
        <title>Leveraging single-cell genomics to expand the fungal tree of life.</title>
        <authorList>
            <person name="Ahrendt S.R."/>
            <person name="Quandt C.A."/>
            <person name="Ciobanu D."/>
            <person name="Clum A."/>
            <person name="Salamov A."/>
            <person name="Andreopoulos B."/>
            <person name="Cheng J.F."/>
            <person name="Woyke T."/>
            <person name="Pelin A."/>
            <person name="Henrissat B."/>
            <person name="Reynolds N.K."/>
            <person name="Benny G.L."/>
            <person name="Smith M.E."/>
            <person name="James T.Y."/>
            <person name="Grigoriev I.V."/>
        </authorList>
    </citation>
    <scope>NUCLEOTIDE SEQUENCE [LARGE SCALE GENOMIC DNA]</scope>
    <source>
        <strain evidence="8">RSA 1356</strain>
    </source>
</reference>
<dbReference type="GO" id="GO:0005975">
    <property type="term" value="P:carbohydrate metabolic process"/>
    <property type="evidence" value="ECO:0007669"/>
    <property type="project" value="InterPro"/>
</dbReference>
<dbReference type="CDD" id="cd10951">
    <property type="entry name" value="CE4_ClCDA_like"/>
    <property type="match status" value="1"/>
</dbReference>
<keyword evidence="8" id="KW-1185">Reference proteome</keyword>
<keyword evidence="2" id="KW-0479">Metal-binding</keyword>
<accession>A0A4P9XLR8</accession>
<evidence type="ECO:0000256" key="1">
    <source>
        <dbReference type="ARBA" id="ARBA00001941"/>
    </source>
</evidence>
<dbReference type="Gene3D" id="3.20.20.370">
    <property type="entry name" value="Glycoside hydrolase/deacetylase"/>
    <property type="match status" value="1"/>
</dbReference>
<proteinExistence type="predicted"/>
<dbReference type="InterPro" id="IPR002509">
    <property type="entry name" value="NODB_dom"/>
</dbReference>